<organism evidence="8 9">
    <name type="scientific">Tumebacillus avium</name>
    <dbReference type="NCBI Taxonomy" id="1903704"/>
    <lineage>
        <taxon>Bacteria</taxon>
        <taxon>Bacillati</taxon>
        <taxon>Bacillota</taxon>
        <taxon>Bacilli</taxon>
        <taxon>Bacillales</taxon>
        <taxon>Alicyclobacillaceae</taxon>
        <taxon>Tumebacillus</taxon>
    </lineage>
</organism>
<dbReference type="SUPFAM" id="SSF48452">
    <property type="entry name" value="TPR-like"/>
    <property type="match status" value="2"/>
</dbReference>
<reference evidence="9" key="1">
    <citation type="submission" date="2017-05" db="EMBL/GenBank/DDBJ databases">
        <authorList>
            <person name="Sung H."/>
        </authorList>
    </citation>
    <scope>NUCLEOTIDE SEQUENCE [LARGE SCALE GENOMIC DNA]</scope>
    <source>
        <strain evidence="9">AR23208</strain>
    </source>
</reference>
<dbReference type="AlphaFoldDB" id="A0A1Y0IQZ4"/>
<dbReference type="Gene3D" id="1.10.260.40">
    <property type="entry name" value="lambda repressor-like DNA-binding domains"/>
    <property type="match status" value="1"/>
</dbReference>
<dbReference type="RefSeq" id="WP_087457235.1">
    <property type="nucleotide sequence ID" value="NZ_CP021434.1"/>
</dbReference>
<feature type="domain" description="HTH cro/C1-type" evidence="7">
    <location>
        <begin position="8"/>
        <end position="61"/>
    </location>
</feature>
<dbReference type="CDD" id="cd00093">
    <property type="entry name" value="HTH_XRE"/>
    <property type="match status" value="1"/>
</dbReference>
<dbReference type="PANTHER" id="PTHR46630">
    <property type="entry name" value="TETRATRICOPEPTIDE REPEAT PROTEIN 29"/>
    <property type="match status" value="1"/>
</dbReference>
<name>A0A1Y0IQZ4_9BACL</name>
<dbReference type="Pfam" id="PF01381">
    <property type="entry name" value="HTH_3"/>
    <property type="match status" value="1"/>
</dbReference>
<evidence type="ECO:0000256" key="4">
    <source>
        <dbReference type="ARBA" id="ARBA00022803"/>
    </source>
</evidence>
<dbReference type="SMART" id="SM00530">
    <property type="entry name" value="HTH_XRE"/>
    <property type="match status" value="1"/>
</dbReference>
<evidence type="ECO:0000313" key="9">
    <source>
        <dbReference type="Proteomes" id="UP000195437"/>
    </source>
</evidence>
<dbReference type="GO" id="GO:0003677">
    <property type="term" value="F:DNA binding"/>
    <property type="evidence" value="ECO:0007669"/>
    <property type="project" value="InterPro"/>
</dbReference>
<keyword evidence="4 6" id="KW-0802">TPR repeat</keyword>
<dbReference type="Pfam" id="PF13181">
    <property type="entry name" value="TPR_8"/>
    <property type="match status" value="2"/>
</dbReference>
<evidence type="ECO:0000256" key="5">
    <source>
        <dbReference type="ARBA" id="ARBA00038253"/>
    </source>
</evidence>
<dbReference type="Proteomes" id="UP000195437">
    <property type="component" value="Chromosome"/>
</dbReference>
<dbReference type="EMBL" id="CP021434">
    <property type="protein sequence ID" value="ARU61865.1"/>
    <property type="molecule type" value="Genomic_DNA"/>
</dbReference>
<dbReference type="PANTHER" id="PTHR46630:SF1">
    <property type="entry name" value="TETRATRICOPEPTIDE REPEAT PROTEIN 29"/>
    <property type="match status" value="1"/>
</dbReference>
<protein>
    <recommendedName>
        <fullName evidence="7">HTH cro/C1-type domain-containing protein</fullName>
    </recommendedName>
</protein>
<comment type="subcellular location">
    <subcellularLocation>
        <location evidence="1">Cytoplasm</location>
    </subcellularLocation>
</comment>
<dbReference type="InterPro" id="IPR010982">
    <property type="entry name" value="Lambda_DNA-bd_dom_sf"/>
</dbReference>
<keyword evidence="9" id="KW-1185">Reference proteome</keyword>
<dbReference type="GO" id="GO:0005737">
    <property type="term" value="C:cytoplasm"/>
    <property type="evidence" value="ECO:0007669"/>
    <property type="project" value="UniProtKB-SubCell"/>
</dbReference>
<evidence type="ECO:0000256" key="3">
    <source>
        <dbReference type="ARBA" id="ARBA00022737"/>
    </source>
</evidence>
<feature type="repeat" description="TPR" evidence="6">
    <location>
        <begin position="190"/>
        <end position="223"/>
    </location>
</feature>
<evidence type="ECO:0000256" key="6">
    <source>
        <dbReference type="PROSITE-ProRule" id="PRU00339"/>
    </source>
</evidence>
<dbReference type="InterPro" id="IPR001387">
    <property type="entry name" value="Cro/C1-type_HTH"/>
</dbReference>
<dbReference type="SMART" id="SM00028">
    <property type="entry name" value="TPR"/>
    <property type="match status" value="6"/>
</dbReference>
<proteinExistence type="inferred from homology"/>
<evidence type="ECO:0000259" key="7">
    <source>
        <dbReference type="PROSITE" id="PS50943"/>
    </source>
</evidence>
<sequence length="432" mass="49835">MNSLGQRIRDLRQKKGLTQIDLGKDICTPSMISQIESDRARPSYKVLYAIADRLEVPLEHLLKDVGLGLEHSSKYKMAVGLVRSKEFRSAIPLLKELLTSDNHHISKIKLQLEIAYCYLELGNASEAIPHLTQVYEWAFIRNDKELLILSQLHLGSAYRKNNDYAIAIYHTTNAYEEIEKTENIDSSLRAKVLVQLASLYENTGRLSQATDFYEKALHLLELNTLDRGKMLLKLADAHYRRGNFESADECATKACLLLEEQNDADLYQEWAQKLIMLTRSKHDVERSIKELLLLTEKYEEKGDTTRTGQVLADLALIYVENGEFDQAWIHAKKAKLKLPPQHSTMGHVFHILALICFEQQDTNKGTAYLDNAIAIFKRNGKLDQLEEVTMCLCHFLRDQGRHQESFERLEQFHQYLMEQLEQRGIFLRSPQK</sequence>
<gene>
    <name evidence="8" type="ORF">CBW65_13115</name>
</gene>
<evidence type="ECO:0000256" key="2">
    <source>
        <dbReference type="ARBA" id="ARBA00022490"/>
    </source>
</evidence>
<evidence type="ECO:0000313" key="8">
    <source>
        <dbReference type="EMBL" id="ARU61865.1"/>
    </source>
</evidence>
<keyword evidence="2" id="KW-0963">Cytoplasm</keyword>
<dbReference type="KEGG" id="tum:CBW65_13115"/>
<evidence type="ECO:0000256" key="1">
    <source>
        <dbReference type="ARBA" id="ARBA00004496"/>
    </source>
</evidence>
<keyword evidence="3" id="KW-0677">Repeat</keyword>
<dbReference type="InterPro" id="IPR011990">
    <property type="entry name" value="TPR-like_helical_dom_sf"/>
</dbReference>
<dbReference type="InterPro" id="IPR019734">
    <property type="entry name" value="TPR_rpt"/>
</dbReference>
<dbReference type="OrthoDB" id="1150409at2"/>
<accession>A0A1Y0IQZ4</accession>
<dbReference type="PROSITE" id="PS50005">
    <property type="entry name" value="TPR"/>
    <property type="match status" value="1"/>
</dbReference>
<dbReference type="InterPro" id="IPR051476">
    <property type="entry name" value="Bac_ResReg_Asp_Phosphatase"/>
</dbReference>
<dbReference type="SUPFAM" id="SSF47413">
    <property type="entry name" value="lambda repressor-like DNA-binding domains"/>
    <property type="match status" value="1"/>
</dbReference>
<comment type="similarity">
    <text evidence="5">Belongs to the Rap family.</text>
</comment>
<dbReference type="PROSITE" id="PS50943">
    <property type="entry name" value="HTH_CROC1"/>
    <property type="match status" value="1"/>
</dbReference>
<dbReference type="Gene3D" id="1.25.40.10">
    <property type="entry name" value="Tetratricopeptide repeat domain"/>
    <property type="match status" value="3"/>
</dbReference>